<gene>
    <name evidence="1" type="ORF">RPIT_01645</name>
</gene>
<dbReference type="InterPro" id="IPR011989">
    <property type="entry name" value="ARM-like"/>
</dbReference>
<dbReference type="SUPFAM" id="SSF48371">
    <property type="entry name" value="ARM repeat"/>
    <property type="match status" value="1"/>
</dbReference>
<dbReference type="KEGG" id="tfl:RPIT_01645"/>
<accession>A0A1Q2CC41</accession>
<keyword evidence="2" id="KW-1185">Reference proteome</keyword>
<organism evidence="1 2">
    <name type="scientific">Tessaracoccus flavus</name>
    <dbReference type="NCBI Taxonomy" id="1610493"/>
    <lineage>
        <taxon>Bacteria</taxon>
        <taxon>Bacillati</taxon>
        <taxon>Actinomycetota</taxon>
        <taxon>Actinomycetes</taxon>
        <taxon>Propionibacteriales</taxon>
        <taxon>Propionibacteriaceae</taxon>
        <taxon>Tessaracoccus</taxon>
    </lineage>
</organism>
<dbReference type="RefSeq" id="WP_077339924.1">
    <property type="nucleotide sequence ID" value="NZ_CP019605.1"/>
</dbReference>
<dbReference type="InterPro" id="IPR016024">
    <property type="entry name" value="ARM-type_fold"/>
</dbReference>
<dbReference type="AlphaFoldDB" id="A0A1Q2CC41"/>
<dbReference type="GO" id="GO:0016491">
    <property type="term" value="F:oxidoreductase activity"/>
    <property type="evidence" value="ECO:0007669"/>
    <property type="project" value="TreeGrafter"/>
</dbReference>
<proteinExistence type="predicted"/>
<dbReference type="PANTHER" id="PTHR12697">
    <property type="entry name" value="PBS LYASE HEAT-LIKE PROTEIN"/>
    <property type="match status" value="1"/>
</dbReference>
<dbReference type="Pfam" id="PF13646">
    <property type="entry name" value="HEAT_2"/>
    <property type="match status" value="2"/>
</dbReference>
<dbReference type="OrthoDB" id="9134742at2"/>
<dbReference type="EMBL" id="CP019605">
    <property type="protein sequence ID" value="AQP43672.1"/>
    <property type="molecule type" value="Genomic_DNA"/>
</dbReference>
<dbReference type="InterPro" id="IPR004155">
    <property type="entry name" value="PBS_lyase_HEAT"/>
</dbReference>
<dbReference type="Proteomes" id="UP000188324">
    <property type="component" value="Chromosome"/>
</dbReference>
<reference evidence="1 2" key="1">
    <citation type="journal article" date="2016" name="Int. J. Syst. Evol. Microbiol.">
        <title>Tessaracoccus flavus sp. nov., isolated from the drainage system of a lindane-producing factory.</title>
        <authorList>
            <person name="Kumari R."/>
            <person name="Singh P."/>
            <person name="Schumann P."/>
            <person name="Lal R."/>
        </authorList>
    </citation>
    <scope>NUCLEOTIDE SEQUENCE [LARGE SCALE GENOMIC DNA]</scope>
    <source>
        <strain evidence="1 2">RP1T</strain>
    </source>
</reference>
<dbReference type="STRING" id="1610493.RPIT_01645"/>
<dbReference type="SMART" id="SM00567">
    <property type="entry name" value="EZ_HEAT"/>
    <property type="match status" value="6"/>
</dbReference>
<name>A0A1Q2CC41_9ACTN</name>
<evidence type="ECO:0000313" key="1">
    <source>
        <dbReference type="EMBL" id="AQP43672.1"/>
    </source>
</evidence>
<sequence length="257" mass="27330">MKYDVTTLINQLDSSVGTDRRHAALALGALQGPEIVPALLAHLKSETDGRVKEDLTWAIVQHADDANDEILALLASESEHERFTGAHVVSKVANPDHFEHVRPLVADTHADVAIKAYRAAANTGGPRAADALAERLGDGDDWQRDALSDAFRRLGEHGVDALVKRLADADAVVRHHAADALGYVGGPEADAAATALETATTDDDPEVRLAAVSALGQLAFAADEPLQRIAEGDDAVLSAIAKRFLEERPAQDPSARR</sequence>
<protein>
    <submittedName>
        <fullName evidence="1">Uncharacterized protein</fullName>
    </submittedName>
</protein>
<evidence type="ECO:0000313" key="2">
    <source>
        <dbReference type="Proteomes" id="UP000188324"/>
    </source>
</evidence>
<dbReference type="Pfam" id="PF03130">
    <property type="entry name" value="HEAT_PBS"/>
    <property type="match status" value="1"/>
</dbReference>
<dbReference type="Gene3D" id="1.25.10.10">
    <property type="entry name" value="Leucine-rich Repeat Variant"/>
    <property type="match status" value="2"/>
</dbReference>
<dbReference type="PANTHER" id="PTHR12697:SF5">
    <property type="entry name" value="DEOXYHYPUSINE HYDROXYLASE"/>
    <property type="match status" value="1"/>
</dbReference>